<proteinExistence type="predicted"/>
<dbReference type="Proteomes" id="UP000218267">
    <property type="component" value="Chromosome"/>
</dbReference>
<reference evidence="2" key="2">
    <citation type="journal article" date="2020" name="Antonie Van Leeuwenhoek">
        <title>Labilibaculum antarcticum sp. nov., a novel facultative anaerobic, psychrotorelant bacterium isolated from marine sediment of Antarctica.</title>
        <authorList>
            <person name="Watanabe M."/>
            <person name="Kojima H."/>
            <person name="Fukui M."/>
        </authorList>
    </citation>
    <scope>NUCLEOTIDE SEQUENCE [LARGE SCALE GENOMIC DNA]</scope>
    <source>
        <strain evidence="2">SPP2</strain>
    </source>
</reference>
<accession>A0A1Y1CDK9</accession>
<evidence type="ECO:0000313" key="2">
    <source>
        <dbReference type="Proteomes" id="UP000218267"/>
    </source>
</evidence>
<sequence length="60" mass="7239">MKSKSILRKEKELHELQKKNKEAIPFRAGDLNSFRLKEVEKVEKANSEHYSYVVPWQMEY</sequence>
<organism evidence="1 2">
    <name type="scientific">Labilibaculum antarcticum</name>
    <dbReference type="NCBI Taxonomy" id="1717717"/>
    <lineage>
        <taxon>Bacteria</taxon>
        <taxon>Pseudomonadati</taxon>
        <taxon>Bacteroidota</taxon>
        <taxon>Bacteroidia</taxon>
        <taxon>Marinilabiliales</taxon>
        <taxon>Marinifilaceae</taxon>
        <taxon>Labilibaculum</taxon>
    </lineage>
</organism>
<dbReference type="RefSeq" id="WP_096427369.1">
    <property type="nucleotide sequence ID" value="NZ_AP018042.1"/>
</dbReference>
<keyword evidence="2" id="KW-1185">Reference proteome</keyword>
<reference evidence="1 2" key="1">
    <citation type="journal article" date="2018" name="Mar. Genomics">
        <title>Complete genome sequence of Marinifilaceae bacterium strain SPP2, isolated from the Antarctic marine sediment.</title>
        <authorList>
            <person name="Watanabe M."/>
            <person name="Kojima H."/>
            <person name="Fukui M."/>
        </authorList>
    </citation>
    <scope>NUCLEOTIDE SEQUENCE [LARGE SCALE GENOMIC DNA]</scope>
    <source>
        <strain evidence="1 2">SPP2</strain>
    </source>
</reference>
<dbReference type="KEGG" id="mbas:ALGA_0034"/>
<protein>
    <submittedName>
        <fullName evidence="1">Uncharacterized protein</fullName>
    </submittedName>
</protein>
<evidence type="ECO:0000313" key="1">
    <source>
        <dbReference type="EMBL" id="BAX78429.1"/>
    </source>
</evidence>
<gene>
    <name evidence="1" type="ORF">ALGA_0034</name>
</gene>
<name>A0A1Y1CDK9_9BACT</name>
<dbReference type="AlphaFoldDB" id="A0A1Y1CDK9"/>
<dbReference type="EMBL" id="AP018042">
    <property type="protein sequence ID" value="BAX78429.1"/>
    <property type="molecule type" value="Genomic_DNA"/>
</dbReference>